<organism evidence="14 15">
    <name type="scientific">Gonium pectorale</name>
    <name type="common">Green alga</name>
    <dbReference type="NCBI Taxonomy" id="33097"/>
    <lineage>
        <taxon>Eukaryota</taxon>
        <taxon>Viridiplantae</taxon>
        <taxon>Chlorophyta</taxon>
        <taxon>core chlorophytes</taxon>
        <taxon>Chlorophyceae</taxon>
        <taxon>CS clade</taxon>
        <taxon>Chlamydomonadales</taxon>
        <taxon>Volvocaceae</taxon>
        <taxon>Gonium</taxon>
    </lineage>
</organism>
<dbReference type="InterPro" id="IPR001969">
    <property type="entry name" value="Aspartic_peptidase_AS"/>
</dbReference>
<protein>
    <recommendedName>
        <fullName evidence="16">Reverse transcriptase</fullName>
    </recommendedName>
</protein>
<dbReference type="SUPFAM" id="SSF56672">
    <property type="entry name" value="DNA/RNA polymerases"/>
    <property type="match status" value="1"/>
</dbReference>
<evidence type="ECO:0000256" key="10">
    <source>
        <dbReference type="ARBA" id="ARBA00023268"/>
    </source>
</evidence>
<keyword evidence="2" id="KW-0548">Nucleotidyltransferase</keyword>
<dbReference type="Gene3D" id="3.10.20.370">
    <property type="match status" value="1"/>
</dbReference>
<dbReference type="PANTHER" id="PTHR37984:SF5">
    <property type="entry name" value="PROTEIN NYNRIN-LIKE"/>
    <property type="match status" value="1"/>
</dbReference>
<dbReference type="GO" id="GO:0015074">
    <property type="term" value="P:DNA integration"/>
    <property type="evidence" value="ECO:0007669"/>
    <property type="project" value="UniProtKB-KW"/>
</dbReference>
<dbReference type="GO" id="GO:0003964">
    <property type="term" value="F:RNA-directed DNA polymerase activity"/>
    <property type="evidence" value="ECO:0007669"/>
    <property type="project" value="UniProtKB-KW"/>
</dbReference>
<dbReference type="Gene3D" id="2.40.70.10">
    <property type="entry name" value="Acid Proteases"/>
    <property type="match status" value="1"/>
</dbReference>
<evidence type="ECO:0000313" key="15">
    <source>
        <dbReference type="Proteomes" id="UP000075714"/>
    </source>
</evidence>
<accession>A0A150FUC6</accession>
<keyword evidence="4" id="KW-0255">Endonuclease</keyword>
<dbReference type="CDD" id="cd09274">
    <property type="entry name" value="RNase_HI_RT_Ty3"/>
    <property type="match status" value="1"/>
</dbReference>
<dbReference type="InterPro" id="IPR036397">
    <property type="entry name" value="RNaseH_sf"/>
</dbReference>
<evidence type="ECO:0000256" key="2">
    <source>
        <dbReference type="ARBA" id="ARBA00022695"/>
    </source>
</evidence>
<sequence>MANAEGDMVPIPAVVDSGASNSVVTRNTLRKLDLVDAIEGTGVSFLNADGNRARAAGHVRELLISTGDMAITLDAFVSNATNYGILLGTDFLLPIRANLCYSRNLLEYDNDHNTRGSITVSFTRQESANMAEVQDREVSDTDSVSDPEAYMMTSQRLINQLNPEPCEELRSLLLNKINPDLSEADRQAIGDCLMANHDLFARTNSELGRTTWAAMKVDTGDSPPIFTPPYRMSKAERDAVDSQTRFYSSLDLKSGFWQVPMADEASKDRASFHTASSQWRYKVMPMGLKNSPAVFAELMRRVLAPVLPGSVPVGTDNGPQSEACAMVYLDDILIYSADITSHVRHLQQVFDLLRLASLKAAVKKCTFGQRRIQFLGHVLDGCAGTVSPSPRNVAVIASYPSPRNVRQVRALLGTVGYYRSFVPGFSLIARPLFDLLKKDAPWRWGTDEEQAFQTLKRALTSEPILRAPDFSRHFFVQTDFCKTAVAACLAQKGDDGKEYAVQFASKKLTPAQMCWSSADGEAYAAVWAIKLFRPYLYGEKFTLVTDSMAVRHLKTASAQDLRGKLARYALKLQQYDFDIVHRAGTTNGNVDGLSHDADGDEETDGSKETLPPDGEPEEQGDEMDLAEDLEDEEETEDGVRGKILQVWADERLLEYLRTGRLKTLPGQSGEDYMREMNRVRKRSARYGFEGDTLYKSRPGGKSRVRVPPPEERLYLIRDAHGMGHFGFNKTYAFMGERFWWEGMKEEVRAYVRSCESCRADRHKLLREIPLRPLPIVPLWTRVHIDCMGPYKRTVRGNKYCILAVDSWSKYPEVGALPNRRAATVRTWFWENWICRYGTPAEVLTDRGGEFAGVLDPFLKE</sequence>
<dbReference type="CDD" id="cd00303">
    <property type="entry name" value="retropepsin_like"/>
    <property type="match status" value="1"/>
</dbReference>
<dbReference type="OrthoDB" id="1909920at2759"/>
<feature type="compositionally biased region" description="Acidic residues" evidence="11">
    <location>
        <begin position="614"/>
        <end position="636"/>
    </location>
</feature>
<dbReference type="InterPro" id="IPR001584">
    <property type="entry name" value="Integrase_cat-core"/>
</dbReference>
<dbReference type="InterPro" id="IPR050951">
    <property type="entry name" value="Retrovirus_Pol_polyprotein"/>
</dbReference>
<dbReference type="PROSITE" id="PS00141">
    <property type="entry name" value="ASP_PROTEASE"/>
    <property type="match status" value="1"/>
</dbReference>
<dbReference type="Pfam" id="PF13975">
    <property type="entry name" value="gag-asp_proteas"/>
    <property type="match status" value="1"/>
</dbReference>
<keyword evidence="3" id="KW-0540">Nuclease</keyword>
<dbReference type="Gene3D" id="1.10.340.70">
    <property type="match status" value="1"/>
</dbReference>
<keyword evidence="5" id="KW-0378">Hydrolase</keyword>
<evidence type="ECO:0000256" key="5">
    <source>
        <dbReference type="ARBA" id="ARBA00022801"/>
    </source>
</evidence>
<keyword evidence="7" id="KW-0694">RNA-binding</keyword>
<keyword evidence="6" id="KW-0460">Magnesium</keyword>
<dbReference type="Gene3D" id="3.10.10.10">
    <property type="entry name" value="HIV Type 1 Reverse Transcriptase, subunit A, domain 1"/>
    <property type="match status" value="1"/>
</dbReference>
<keyword evidence="10" id="KW-0511">Multifunctional enzyme</keyword>
<evidence type="ECO:0000256" key="3">
    <source>
        <dbReference type="ARBA" id="ARBA00022722"/>
    </source>
</evidence>
<name>A0A150FUC6_GONPE</name>
<dbReference type="PROSITE" id="PS50878">
    <property type="entry name" value="RT_POL"/>
    <property type="match status" value="1"/>
</dbReference>
<evidence type="ECO:0000313" key="14">
    <source>
        <dbReference type="EMBL" id="KXZ41214.1"/>
    </source>
</evidence>
<dbReference type="InterPro" id="IPR012337">
    <property type="entry name" value="RNaseH-like_sf"/>
</dbReference>
<evidence type="ECO:0000256" key="7">
    <source>
        <dbReference type="ARBA" id="ARBA00022884"/>
    </source>
</evidence>
<evidence type="ECO:0000259" key="13">
    <source>
        <dbReference type="PROSITE" id="PS50994"/>
    </source>
</evidence>
<evidence type="ECO:0008006" key="16">
    <source>
        <dbReference type="Google" id="ProtNLM"/>
    </source>
</evidence>
<feature type="domain" description="Integrase catalytic" evidence="13">
    <location>
        <begin position="773"/>
        <end position="860"/>
    </location>
</feature>
<dbReference type="GO" id="GO:0003723">
    <property type="term" value="F:RNA binding"/>
    <property type="evidence" value="ECO:0007669"/>
    <property type="project" value="UniProtKB-KW"/>
</dbReference>
<dbReference type="InterPro" id="IPR000477">
    <property type="entry name" value="RT_dom"/>
</dbReference>
<dbReference type="CDD" id="cd01647">
    <property type="entry name" value="RT_LTR"/>
    <property type="match status" value="1"/>
</dbReference>
<dbReference type="FunFam" id="1.10.340.70:FF:000001">
    <property type="entry name" value="Retrovirus-related Pol polyprotein from transposon gypsy-like Protein"/>
    <property type="match status" value="1"/>
</dbReference>
<evidence type="ECO:0000256" key="8">
    <source>
        <dbReference type="ARBA" id="ARBA00022908"/>
    </source>
</evidence>
<dbReference type="GO" id="GO:0006508">
    <property type="term" value="P:proteolysis"/>
    <property type="evidence" value="ECO:0007669"/>
    <property type="project" value="InterPro"/>
</dbReference>
<feature type="region of interest" description="Disordered" evidence="11">
    <location>
        <begin position="588"/>
        <end position="640"/>
    </location>
</feature>
<evidence type="ECO:0000256" key="11">
    <source>
        <dbReference type="SAM" id="MobiDB-lite"/>
    </source>
</evidence>
<dbReference type="SUPFAM" id="SSF50630">
    <property type="entry name" value="Acid proteases"/>
    <property type="match status" value="1"/>
</dbReference>
<dbReference type="EMBL" id="LSYV01000642">
    <property type="protein sequence ID" value="KXZ41214.1"/>
    <property type="molecule type" value="Genomic_DNA"/>
</dbReference>
<feature type="domain" description="Reverse transcriptase" evidence="12">
    <location>
        <begin position="104"/>
        <end position="379"/>
    </location>
</feature>
<dbReference type="FunFam" id="3.30.70.270:FF:000020">
    <property type="entry name" value="Transposon Tf2-6 polyprotein-like Protein"/>
    <property type="match status" value="1"/>
</dbReference>
<dbReference type="GO" id="GO:0004190">
    <property type="term" value="F:aspartic-type endopeptidase activity"/>
    <property type="evidence" value="ECO:0007669"/>
    <property type="project" value="InterPro"/>
</dbReference>
<comment type="caution">
    <text evidence="14">The sequence shown here is derived from an EMBL/GenBank/DDBJ whole genome shotgun (WGS) entry which is preliminary data.</text>
</comment>
<proteinExistence type="predicted"/>
<dbReference type="STRING" id="33097.A0A150FUC6"/>
<evidence type="ECO:0000256" key="1">
    <source>
        <dbReference type="ARBA" id="ARBA00022679"/>
    </source>
</evidence>
<dbReference type="Pfam" id="PF17919">
    <property type="entry name" value="RT_RNaseH_2"/>
    <property type="match status" value="1"/>
</dbReference>
<gene>
    <name evidence="14" type="ORF">GPECTOR_645g759</name>
</gene>
<keyword evidence="15" id="KW-1185">Reference proteome</keyword>
<dbReference type="Gene3D" id="3.30.70.270">
    <property type="match status" value="2"/>
</dbReference>
<dbReference type="AlphaFoldDB" id="A0A150FUC6"/>
<keyword evidence="1" id="KW-0808">Transferase</keyword>
<dbReference type="PANTHER" id="PTHR37984">
    <property type="entry name" value="PROTEIN CBG26694"/>
    <property type="match status" value="1"/>
</dbReference>
<dbReference type="Proteomes" id="UP000075714">
    <property type="component" value="Unassembled WGS sequence"/>
</dbReference>
<dbReference type="InterPro" id="IPR041577">
    <property type="entry name" value="RT_RNaseH_2"/>
</dbReference>
<dbReference type="Gene3D" id="3.30.420.10">
    <property type="entry name" value="Ribonuclease H-like superfamily/Ribonuclease H"/>
    <property type="match status" value="1"/>
</dbReference>
<dbReference type="InterPro" id="IPR041588">
    <property type="entry name" value="Integrase_H2C2"/>
</dbReference>
<evidence type="ECO:0000256" key="4">
    <source>
        <dbReference type="ARBA" id="ARBA00022759"/>
    </source>
</evidence>
<dbReference type="PROSITE" id="PS50994">
    <property type="entry name" value="INTEGRASE"/>
    <property type="match status" value="1"/>
</dbReference>
<dbReference type="InterPro" id="IPR043502">
    <property type="entry name" value="DNA/RNA_pol_sf"/>
</dbReference>
<dbReference type="InterPro" id="IPR043128">
    <property type="entry name" value="Rev_trsase/Diguanyl_cyclase"/>
</dbReference>
<evidence type="ECO:0000256" key="9">
    <source>
        <dbReference type="ARBA" id="ARBA00022918"/>
    </source>
</evidence>
<dbReference type="Pfam" id="PF00078">
    <property type="entry name" value="RVT_1"/>
    <property type="match status" value="1"/>
</dbReference>
<dbReference type="SUPFAM" id="SSF53098">
    <property type="entry name" value="Ribonuclease H-like"/>
    <property type="match status" value="1"/>
</dbReference>
<dbReference type="GO" id="GO:0004519">
    <property type="term" value="F:endonuclease activity"/>
    <property type="evidence" value="ECO:0007669"/>
    <property type="project" value="UniProtKB-KW"/>
</dbReference>
<evidence type="ECO:0000259" key="12">
    <source>
        <dbReference type="PROSITE" id="PS50878"/>
    </source>
</evidence>
<dbReference type="InterPro" id="IPR021109">
    <property type="entry name" value="Peptidase_aspartic_dom_sf"/>
</dbReference>
<keyword evidence="8" id="KW-0229">DNA integration</keyword>
<reference evidence="15" key="1">
    <citation type="journal article" date="2016" name="Nat. Commun.">
        <title>The Gonium pectorale genome demonstrates co-option of cell cycle regulation during the evolution of multicellularity.</title>
        <authorList>
            <person name="Hanschen E.R."/>
            <person name="Marriage T.N."/>
            <person name="Ferris P.J."/>
            <person name="Hamaji T."/>
            <person name="Toyoda A."/>
            <person name="Fujiyama A."/>
            <person name="Neme R."/>
            <person name="Noguchi H."/>
            <person name="Minakuchi Y."/>
            <person name="Suzuki M."/>
            <person name="Kawai-Toyooka H."/>
            <person name="Smith D.R."/>
            <person name="Sparks H."/>
            <person name="Anderson J."/>
            <person name="Bakaric R."/>
            <person name="Luria V."/>
            <person name="Karger A."/>
            <person name="Kirschner M.W."/>
            <person name="Durand P.M."/>
            <person name="Michod R.E."/>
            <person name="Nozaki H."/>
            <person name="Olson B.J."/>
        </authorList>
    </citation>
    <scope>NUCLEOTIDE SEQUENCE [LARGE SCALE GENOMIC DNA]</scope>
    <source>
        <strain evidence="15">NIES-2863</strain>
    </source>
</reference>
<keyword evidence="9" id="KW-0695">RNA-directed DNA polymerase</keyword>
<evidence type="ECO:0000256" key="6">
    <source>
        <dbReference type="ARBA" id="ARBA00022842"/>
    </source>
</evidence>
<dbReference type="Pfam" id="PF17921">
    <property type="entry name" value="Integrase_H2C2"/>
    <property type="match status" value="1"/>
</dbReference>